<sequence length="135" mass="15626">QTKEDDQVATIQLDWSENYNLKQAWEEKGAYYYERHVAIQSGFIWLKNNSFSFASISDDTCHMAEAAWTAIQDLLNELIDENNINTINFISDSPVSQYRNKTTIFMMKRFAIDYNIDIKWIFLESGHGKGVADAV</sequence>
<dbReference type="AlphaFoldDB" id="A0A815Y7F2"/>
<organism evidence="1 3">
    <name type="scientific">Didymodactylos carnosus</name>
    <dbReference type="NCBI Taxonomy" id="1234261"/>
    <lineage>
        <taxon>Eukaryota</taxon>
        <taxon>Metazoa</taxon>
        <taxon>Spiralia</taxon>
        <taxon>Gnathifera</taxon>
        <taxon>Rotifera</taxon>
        <taxon>Eurotatoria</taxon>
        <taxon>Bdelloidea</taxon>
        <taxon>Philodinida</taxon>
        <taxon>Philodinidae</taxon>
        <taxon>Didymodactylos</taxon>
    </lineage>
</organism>
<dbReference type="PANTHER" id="PTHR46601">
    <property type="entry name" value="ULP_PROTEASE DOMAIN-CONTAINING PROTEIN"/>
    <property type="match status" value="1"/>
</dbReference>
<comment type="caution">
    <text evidence="1">The sequence shown here is derived from an EMBL/GenBank/DDBJ whole genome shotgun (WGS) entry which is preliminary data.</text>
</comment>
<keyword evidence="3" id="KW-1185">Reference proteome</keyword>
<dbReference type="PANTHER" id="PTHR46601:SF1">
    <property type="entry name" value="ADF-H DOMAIN-CONTAINING PROTEIN"/>
    <property type="match status" value="1"/>
</dbReference>
<gene>
    <name evidence="1" type="ORF">GPM918_LOCUS40113</name>
    <name evidence="2" type="ORF">SRO942_LOCUS41035</name>
</gene>
<dbReference type="EMBL" id="CAJOBC010094908">
    <property type="protein sequence ID" value="CAF4428858.1"/>
    <property type="molecule type" value="Genomic_DNA"/>
</dbReference>
<evidence type="ECO:0000313" key="3">
    <source>
        <dbReference type="Proteomes" id="UP000663829"/>
    </source>
</evidence>
<evidence type="ECO:0000313" key="2">
    <source>
        <dbReference type="EMBL" id="CAF4428858.1"/>
    </source>
</evidence>
<dbReference type="Proteomes" id="UP000681722">
    <property type="component" value="Unassembled WGS sequence"/>
</dbReference>
<feature type="non-terminal residue" evidence="1">
    <location>
        <position position="1"/>
    </location>
</feature>
<protein>
    <recommendedName>
        <fullName evidence="4">RNase H type-1 domain-containing protein</fullName>
    </recommendedName>
</protein>
<dbReference type="Proteomes" id="UP000663829">
    <property type="component" value="Unassembled WGS sequence"/>
</dbReference>
<proteinExistence type="predicted"/>
<name>A0A815Y7F2_9BILA</name>
<accession>A0A815Y7F2</accession>
<reference evidence="1" key="1">
    <citation type="submission" date="2021-02" db="EMBL/GenBank/DDBJ databases">
        <authorList>
            <person name="Nowell W R."/>
        </authorList>
    </citation>
    <scope>NUCLEOTIDE SEQUENCE</scope>
</reference>
<evidence type="ECO:0000313" key="1">
    <source>
        <dbReference type="EMBL" id="CAF1566537.1"/>
    </source>
</evidence>
<dbReference type="EMBL" id="CAJNOQ010029110">
    <property type="protein sequence ID" value="CAF1566537.1"/>
    <property type="molecule type" value="Genomic_DNA"/>
</dbReference>
<evidence type="ECO:0008006" key="4">
    <source>
        <dbReference type="Google" id="ProtNLM"/>
    </source>
</evidence>
<dbReference type="OrthoDB" id="6375801at2759"/>